<keyword evidence="3" id="KW-1185">Reference proteome</keyword>
<proteinExistence type="predicted"/>
<accession>A0A1Y0EGZ6</accession>
<name>A0A1Y0EGZ6_9RHOB</name>
<sequence>MLRNMALKAHAGMPALIKRQQALQDEISQLTDLIARITDLQAKSRQHGDLDPRQLESDRWYELQLVDEGLILRNKLEFLQIELRDLTAAINRMSHKKRVVTNKADEVARQASEEREAQSAAAQDFIRTTRQV</sequence>
<dbReference type="Proteomes" id="UP000195273">
    <property type="component" value="Chromosome"/>
</dbReference>
<reference evidence="2 3" key="1">
    <citation type="submission" date="2017-05" db="EMBL/GenBank/DDBJ databases">
        <title>Genome Sequence of Loktanella vestfoldensis Strain SMR4r Isolated from a Culture of the Diatom Skeletonema marinoi.</title>
        <authorList>
            <person name="Topel M."/>
            <person name="Pinder M.I.M."/>
            <person name="Johansson O.N."/>
            <person name="Kourtchenko O."/>
            <person name="Godhe A."/>
            <person name="Clarke A.K."/>
        </authorList>
    </citation>
    <scope>NUCLEOTIDE SEQUENCE [LARGE SCALE GENOMIC DNA]</scope>
    <source>
        <strain evidence="2 3">SMR4r</strain>
    </source>
</reference>
<evidence type="ECO:0000256" key="1">
    <source>
        <dbReference type="SAM" id="MobiDB-lite"/>
    </source>
</evidence>
<protein>
    <submittedName>
        <fullName evidence="2">Uncharacterized protein</fullName>
    </submittedName>
</protein>
<gene>
    <name evidence="2" type="ORF">LOKVESSMR4R_03456</name>
</gene>
<dbReference type="EMBL" id="CP021431">
    <property type="protein sequence ID" value="ARU02728.1"/>
    <property type="molecule type" value="Genomic_DNA"/>
</dbReference>
<feature type="region of interest" description="Disordered" evidence="1">
    <location>
        <begin position="112"/>
        <end position="132"/>
    </location>
</feature>
<dbReference type="KEGG" id="lvs:LOKVESSMR4R_03456"/>
<evidence type="ECO:0000313" key="3">
    <source>
        <dbReference type="Proteomes" id="UP000195273"/>
    </source>
</evidence>
<organism evidence="2 3">
    <name type="scientific">Yoonia vestfoldensis</name>
    <dbReference type="NCBI Taxonomy" id="245188"/>
    <lineage>
        <taxon>Bacteria</taxon>
        <taxon>Pseudomonadati</taxon>
        <taxon>Pseudomonadota</taxon>
        <taxon>Alphaproteobacteria</taxon>
        <taxon>Rhodobacterales</taxon>
        <taxon>Paracoccaceae</taxon>
        <taxon>Yoonia</taxon>
    </lineage>
</organism>
<dbReference type="AlphaFoldDB" id="A0A1Y0EGZ6"/>
<evidence type="ECO:0000313" key="2">
    <source>
        <dbReference type="EMBL" id="ARU02728.1"/>
    </source>
</evidence>